<protein>
    <recommendedName>
        <fullName evidence="3">STAS domain-containing protein</fullName>
    </recommendedName>
</protein>
<reference evidence="1 2" key="1">
    <citation type="submission" date="2021-02" db="EMBL/GenBank/DDBJ databases">
        <title>Actinophytocola xerophila sp. nov., isolated from soil of cotton cropping field.</title>
        <authorList>
            <person name="Huang R."/>
            <person name="Chen X."/>
            <person name="Ge X."/>
            <person name="Liu W."/>
        </authorList>
    </citation>
    <scope>NUCLEOTIDE SEQUENCE [LARGE SCALE GENOMIC DNA]</scope>
    <source>
        <strain evidence="1 2">S1-96</strain>
    </source>
</reference>
<dbReference type="InterPro" id="IPR036513">
    <property type="entry name" value="STAS_dom_sf"/>
</dbReference>
<sequence>MSTQTSPVTVFVNEGSGVGVTGVLDATTAPHVVRAVGEFFTQGDTDDLDVLTLDLSTVTMCDHAAVEVVRHTQATCAKQAVALRVIPSEAVRQAMCPR</sequence>
<gene>
    <name evidence="1" type="ORF">JT362_19675</name>
</gene>
<evidence type="ECO:0008006" key="3">
    <source>
        <dbReference type="Google" id="ProtNLM"/>
    </source>
</evidence>
<dbReference type="Proteomes" id="UP001156441">
    <property type="component" value="Unassembled WGS sequence"/>
</dbReference>
<organism evidence="1 2">
    <name type="scientific">Actinophytocola gossypii</name>
    <dbReference type="NCBI Taxonomy" id="2812003"/>
    <lineage>
        <taxon>Bacteria</taxon>
        <taxon>Bacillati</taxon>
        <taxon>Actinomycetota</taxon>
        <taxon>Actinomycetes</taxon>
        <taxon>Pseudonocardiales</taxon>
        <taxon>Pseudonocardiaceae</taxon>
    </lineage>
</organism>
<comment type="caution">
    <text evidence="1">The sequence shown here is derived from an EMBL/GenBank/DDBJ whole genome shotgun (WGS) entry which is preliminary data.</text>
</comment>
<evidence type="ECO:0000313" key="1">
    <source>
        <dbReference type="EMBL" id="MCT2585342.1"/>
    </source>
</evidence>
<dbReference type="SUPFAM" id="SSF52091">
    <property type="entry name" value="SpoIIaa-like"/>
    <property type="match status" value="1"/>
</dbReference>
<accession>A0ABT2JBY5</accession>
<evidence type="ECO:0000313" key="2">
    <source>
        <dbReference type="Proteomes" id="UP001156441"/>
    </source>
</evidence>
<dbReference type="RefSeq" id="WP_260192885.1">
    <property type="nucleotide sequence ID" value="NZ_JAFFZE010000015.1"/>
</dbReference>
<proteinExistence type="predicted"/>
<name>A0ABT2JBY5_9PSEU</name>
<keyword evidence="2" id="KW-1185">Reference proteome</keyword>
<dbReference type="Gene3D" id="3.30.750.24">
    <property type="entry name" value="STAS domain"/>
    <property type="match status" value="1"/>
</dbReference>
<dbReference type="EMBL" id="JAFFZE010000015">
    <property type="protein sequence ID" value="MCT2585342.1"/>
    <property type="molecule type" value="Genomic_DNA"/>
</dbReference>